<protein>
    <submittedName>
        <fullName evidence="2">Uncharacterized protein</fullName>
    </submittedName>
</protein>
<feature type="region of interest" description="Disordered" evidence="1">
    <location>
        <begin position="1"/>
        <end position="32"/>
    </location>
</feature>
<proteinExistence type="predicted"/>
<accession>A0A1Y2G3R1</accession>
<evidence type="ECO:0000313" key="2">
    <source>
        <dbReference type="EMBL" id="ORY91593.1"/>
    </source>
</evidence>
<dbReference type="Proteomes" id="UP000193467">
    <property type="component" value="Unassembled WGS sequence"/>
</dbReference>
<organism evidence="2 3">
    <name type="scientific">Leucosporidium creatinivorum</name>
    <dbReference type="NCBI Taxonomy" id="106004"/>
    <lineage>
        <taxon>Eukaryota</taxon>
        <taxon>Fungi</taxon>
        <taxon>Dikarya</taxon>
        <taxon>Basidiomycota</taxon>
        <taxon>Pucciniomycotina</taxon>
        <taxon>Microbotryomycetes</taxon>
        <taxon>Leucosporidiales</taxon>
        <taxon>Leucosporidium</taxon>
    </lineage>
</organism>
<name>A0A1Y2G3R1_9BASI</name>
<reference evidence="2 3" key="1">
    <citation type="submission" date="2016-07" db="EMBL/GenBank/DDBJ databases">
        <title>Pervasive Adenine N6-methylation of Active Genes in Fungi.</title>
        <authorList>
            <consortium name="DOE Joint Genome Institute"/>
            <person name="Mondo S.J."/>
            <person name="Dannebaum R.O."/>
            <person name="Kuo R.C."/>
            <person name="Labutti K."/>
            <person name="Haridas S."/>
            <person name="Kuo A."/>
            <person name="Salamov A."/>
            <person name="Ahrendt S.R."/>
            <person name="Lipzen A."/>
            <person name="Sullivan W."/>
            <person name="Andreopoulos W.B."/>
            <person name="Clum A."/>
            <person name="Lindquist E."/>
            <person name="Daum C."/>
            <person name="Ramamoorthy G.K."/>
            <person name="Gryganskyi A."/>
            <person name="Culley D."/>
            <person name="Magnuson J.K."/>
            <person name="James T.Y."/>
            <person name="O'Malley M.A."/>
            <person name="Stajich J.E."/>
            <person name="Spatafora J.W."/>
            <person name="Visel A."/>
            <person name="Grigoriev I.V."/>
        </authorList>
    </citation>
    <scope>NUCLEOTIDE SEQUENCE [LARGE SCALE GENOMIC DNA]</scope>
    <source>
        <strain evidence="2 3">62-1032</strain>
    </source>
</reference>
<feature type="compositionally biased region" description="Basic residues" evidence="1">
    <location>
        <begin position="10"/>
        <end position="28"/>
    </location>
</feature>
<sequence length="72" mass="8167">MAKNESNIGKTKKPKNAPVKKHATKKGKSSTYNSYMTAKLAELKAKNPSQDQRERMKEVLALYKAEQKEKSK</sequence>
<gene>
    <name evidence="2" type="ORF">BCR35DRAFT_349393</name>
</gene>
<dbReference type="InterPro" id="IPR036910">
    <property type="entry name" value="HMG_box_dom_sf"/>
</dbReference>
<evidence type="ECO:0000313" key="3">
    <source>
        <dbReference type="Proteomes" id="UP000193467"/>
    </source>
</evidence>
<dbReference type="InParanoid" id="A0A1Y2G3R1"/>
<evidence type="ECO:0000256" key="1">
    <source>
        <dbReference type="SAM" id="MobiDB-lite"/>
    </source>
</evidence>
<comment type="caution">
    <text evidence="2">The sequence shown here is derived from an EMBL/GenBank/DDBJ whole genome shotgun (WGS) entry which is preliminary data.</text>
</comment>
<dbReference type="AlphaFoldDB" id="A0A1Y2G3R1"/>
<keyword evidence="3" id="KW-1185">Reference proteome</keyword>
<dbReference type="EMBL" id="MCGR01000002">
    <property type="protein sequence ID" value="ORY91593.1"/>
    <property type="molecule type" value="Genomic_DNA"/>
</dbReference>
<dbReference type="SUPFAM" id="SSF47095">
    <property type="entry name" value="HMG-box"/>
    <property type="match status" value="1"/>
</dbReference>